<accession>A0A0C2NLB6</accession>
<protein>
    <submittedName>
        <fullName evidence="1">Uncharacterized protein</fullName>
    </submittedName>
</protein>
<evidence type="ECO:0000313" key="1">
    <source>
        <dbReference type="EMBL" id="KII74812.1"/>
    </source>
</evidence>
<evidence type="ECO:0000313" key="2">
    <source>
        <dbReference type="Proteomes" id="UP000031668"/>
    </source>
</evidence>
<dbReference type="Proteomes" id="UP000031668">
    <property type="component" value="Unassembled WGS sequence"/>
</dbReference>
<dbReference type="OrthoDB" id="26387at2759"/>
<keyword evidence="2" id="KW-1185">Reference proteome</keyword>
<sequence length="138" mass="16072">MDALVHNWLHFSEKIRKLNLKDKRSGHTSKLAETDVNKNATRSSLLIFGRDDENLENVRLCVYFANPPVNTGALMHDFKSCGYVCVTHNVRPRICTYAKLKIEKFIKDRLPDSGLYCRMIKVYRLFFMKLSSVLIEFI</sequence>
<proteinExistence type="predicted"/>
<name>A0A0C2NLB6_THEKT</name>
<dbReference type="EMBL" id="JWZT01000244">
    <property type="protein sequence ID" value="KII74812.1"/>
    <property type="molecule type" value="Genomic_DNA"/>
</dbReference>
<dbReference type="AlphaFoldDB" id="A0A0C2NLB6"/>
<reference evidence="1 2" key="1">
    <citation type="journal article" date="2014" name="Genome Biol. Evol.">
        <title>The genome of the myxosporean Thelohanellus kitauei shows adaptations to nutrient acquisition within its fish host.</title>
        <authorList>
            <person name="Yang Y."/>
            <person name="Xiong J."/>
            <person name="Zhou Z."/>
            <person name="Huo F."/>
            <person name="Miao W."/>
            <person name="Ran C."/>
            <person name="Liu Y."/>
            <person name="Zhang J."/>
            <person name="Feng J."/>
            <person name="Wang M."/>
            <person name="Wang M."/>
            <person name="Wang L."/>
            <person name="Yao B."/>
        </authorList>
    </citation>
    <scope>NUCLEOTIDE SEQUENCE [LARGE SCALE GENOMIC DNA]</scope>
    <source>
        <strain evidence="1">Wuqing</strain>
    </source>
</reference>
<organism evidence="1 2">
    <name type="scientific">Thelohanellus kitauei</name>
    <name type="common">Myxosporean</name>
    <dbReference type="NCBI Taxonomy" id="669202"/>
    <lineage>
        <taxon>Eukaryota</taxon>
        <taxon>Metazoa</taxon>
        <taxon>Cnidaria</taxon>
        <taxon>Myxozoa</taxon>
        <taxon>Myxosporea</taxon>
        <taxon>Bivalvulida</taxon>
        <taxon>Platysporina</taxon>
        <taxon>Myxobolidae</taxon>
        <taxon>Thelohanellus</taxon>
    </lineage>
</organism>
<comment type="caution">
    <text evidence="1">The sequence shown here is derived from an EMBL/GenBank/DDBJ whole genome shotgun (WGS) entry which is preliminary data.</text>
</comment>
<gene>
    <name evidence="1" type="ORF">RF11_04915</name>
</gene>